<dbReference type="PROSITE" id="PS00383">
    <property type="entry name" value="TYR_PHOSPHATASE_1"/>
    <property type="match status" value="1"/>
</dbReference>
<gene>
    <name evidence="3" type="ORF">J2S19_000683</name>
</gene>
<feature type="domain" description="Tyrosine specific protein phosphatases" evidence="2">
    <location>
        <begin position="131"/>
        <end position="197"/>
    </location>
</feature>
<proteinExistence type="inferred from homology"/>
<dbReference type="SUPFAM" id="SSF52799">
    <property type="entry name" value="(Phosphotyrosine protein) phosphatases II"/>
    <property type="match status" value="1"/>
</dbReference>
<evidence type="ECO:0000259" key="2">
    <source>
        <dbReference type="PROSITE" id="PS50056"/>
    </source>
</evidence>
<accession>A0ABT9ZC68</accession>
<dbReference type="PANTHER" id="PTHR31126">
    <property type="entry name" value="TYROSINE-PROTEIN PHOSPHATASE"/>
    <property type="match status" value="1"/>
</dbReference>
<dbReference type="InterPro" id="IPR016130">
    <property type="entry name" value="Tyr_Pase_AS"/>
</dbReference>
<sequence>MANNISFEKLYNFRDIGGMQTKDGEIIKRNLLYRSEDISRLSKRDQLTLKQTGLKLICDLRTIKERESKMYSFPEKWGTIIMHIPINHGSQELTYRDFYQMLKEQGKQDNFENWIHDFYQSIVCERKQEIKQVIEAIANHNNTPALIHCTGGKDRTGFISALIQLYLGVDYNVVVKEYLLSNQLIYPKMKKTEKMIRLFSLYRIPTHKIKPLLIVDKSYLDGALKQVFSQYESVERFFVEGCGISNQTLCQLKCMMLDQPGNKT</sequence>
<evidence type="ECO:0000313" key="4">
    <source>
        <dbReference type="Proteomes" id="UP001234495"/>
    </source>
</evidence>
<dbReference type="EC" id="3.1.3.48" evidence="3"/>
<organism evidence="3 4">
    <name type="scientific">Metabacillus malikii</name>
    <dbReference type="NCBI Taxonomy" id="1504265"/>
    <lineage>
        <taxon>Bacteria</taxon>
        <taxon>Bacillati</taxon>
        <taxon>Bacillota</taxon>
        <taxon>Bacilli</taxon>
        <taxon>Bacillales</taxon>
        <taxon>Bacillaceae</taxon>
        <taxon>Metabacillus</taxon>
    </lineage>
</organism>
<dbReference type="Pfam" id="PF13350">
    <property type="entry name" value="Y_phosphatase3"/>
    <property type="match status" value="1"/>
</dbReference>
<name>A0ABT9ZC68_9BACI</name>
<dbReference type="EMBL" id="JAUSUD010000002">
    <property type="protein sequence ID" value="MDQ0229432.1"/>
    <property type="molecule type" value="Genomic_DNA"/>
</dbReference>
<evidence type="ECO:0000313" key="3">
    <source>
        <dbReference type="EMBL" id="MDQ0229432.1"/>
    </source>
</evidence>
<dbReference type="PROSITE" id="PS50056">
    <property type="entry name" value="TYR_PHOSPHATASE_2"/>
    <property type="match status" value="1"/>
</dbReference>
<dbReference type="InterPro" id="IPR026893">
    <property type="entry name" value="Tyr/Ser_Pase_IphP-type"/>
</dbReference>
<comment type="caution">
    <text evidence="3">The sequence shown here is derived from an EMBL/GenBank/DDBJ whole genome shotgun (WGS) entry which is preliminary data.</text>
</comment>
<dbReference type="GO" id="GO:0004725">
    <property type="term" value="F:protein tyrosine phosphatase activity"/>
    <property type="evidence" value="ECO:0007669"/>
    <property type="project" value="UniProtKB-EC"/>
</dbReference>
<comment type="similarity">
    <text evidence="1">Belongs to the protein-tyrosine phosphatase family.</text>
</comment>
<protein>
    <submittedName>
        <fullName evidence="3">Protein-tyrosine phosphatase</fullName>
        <ecNumber evidence="3">3.1.3.48</ecNumber>
    </submittedName>
</protein>
<dbReference type="Gene3D" id="3.90.190.10">
    <property type="entry name" value="Protein tyrosine phosphatase superfamily"/>
    <property type="match status" value="1"/>
</dbReference>
<evidence type="ECO:0000256" key="1">
    <source>
        <dbReference type="ARBA" id="ARBA00009580"/>
    </source>
</evidence>
<dbReference type="InterPro" id="IPR000387">
    <property type="entry name" value="Tyr_Pase_dom"/>
</dbReference>
<dbReference type="RefSeq" id="WP_307337116.1">
    <property type="nucleotide sequence ID" value="NZ_JAUSUD010000002.1"/>
</dbReference>
<dbReference type="InterPro" id="IPR029021">
    <property type="entry name" value="Prot-tyrosine_phosphatase-like"/>
</dbReference>
<dbReference type="Proteomes" id="UP001234495">
    <property type="component" value="Unassembled WGS sequence"/>
</dbReference>
<reference evidence="3 4" key="1">
    <citation type="submission" date="2023-07" db="EMBL/GenBank/DDBJ databases">
        <title>Genomic Encyclopedia of Type Strains, Phase IV (KMG-IV): sequencing the most valuable type-strain genomes for metagenomic binning, comparative biology and taxonomic classification.</title>
        <authorList>
            <person name="Goeker M."/>
        </authorList>
    </citation>
    <scope>NUCLEOTIDE SEQUENCE [LARGE SCALE GENOMIC DNA]</scope>
    <source>
        <strain evidence="3 4">DSM 29005</strain>
    </source>
</reference>
<dbReference type="PANTHER" id="PTHR31126:SF1">
    <property type="entry name" value="TYROSINE SPECIFIC PROTEIN PHOSPHATASES DOMAIN-CONTAINING PROTEIN"/>
    <property type="match status" value="1"/>
</dbReference>
<keyword evidence="4" id="KW-1185">Reference proteome</keyword>
<keyword evidence="3" id="KW-0378">Hydrolase</keyword>